<reference evidence="3 4" key="1">
    <citation type="journal article" date="2023" name="Sci. Data">
        <title>Genome assembly of the Korean intertidal mud-creeper Batillaria attramentaria.</title>
        <authorList>
            <person name="Patra A.K."/>
            <person name="Ho P.T."/>
            <person name="Jun S."/>
            <person name="Lee S.J."/>
            <person name="Kim Y."/>
            <person name="Won Y.J."/>
        </authorList>
    </citation>
    <scope>NUCLEOTIDE SEQUENCE [LARGE SCALE GENOMIC DNA]</scope>
    <source>
        <strain evidence="3">Wonlab-2016</strain>
    </source>
</reference>
<feature type="domain" description="Cyclic nucleotide-binding" evidence="2">
    <location>
        <begin position="22"/>
        <end position="56"/>
    </location>
</feature>
<dbReference type="InterPro" id="IPR018490">
    <property type="entry name" value="cNMP-bd_dom_sf"/>
</dbReference>
<dbReference type="PANTHER" id="PTHR23011:SF28">
    <property type="entry name" value="CYCLIC NUCLEOTIDE-BINDING DOMAIN CONTAINING PROTEIN"/>
    <property type="match status" value="1"/>
</dbReference>
<feature type="region of interest" description="Disordered" evidence="1">
    <location>
        <begin position="238"/>
        <end position="315"/>
    </location>
</feature>
<dbReference type="EMBL" id="JACVVK020000003">
    <property type="protein sequence ID" value="KAK7507938.1"/>
    <property type="molecule type" value="Genomic_DNA"/>
</dbReference>
<feature type="compositionally biased region" description="Basic and acidic residues" evidence="1">
    <location>
        <begin position="133"/>
        <end position="146"/>
    </location>
</feature>
<name>A0ABD0M7Z6_9CAEN</name>
<evidence type="ECO:0000256" key="1">
    <source>
        <dbReference type="SAM" id="MobiDB-lite"/>
    </source>
</evidence>
<accession>A0ABD0M7Z6</accession>
<dbReference type="InterPro" id="IPR000595">
    <property type="entry name" value="cNMP-bd_dom"/>
</dbReference>
<dbReference type="InterPro" id="IPR014710">
    <property type="entry name" value="RmlC-like_jellyroll"/>
</dbReference>
<feature type="region of interest" description="Disordered" evidence="1">
    <location>
        <begin position="127"/>
        <end position="148"/>
    </location>
</feature>
<evidence type="ECO:0000313" key="4">
    <source>
        <dbReference type="Proteomes" id="UP001519460"/>
    </source>
</evidence>
<evidence type="ECO:0000259" key="2">
    <source>
        <dbReference type="PROSITE" id="PS50042"/>
    </source>
</evidence>
<proteinExistence type="predicted"/>
<dbReference type="Proteomes" id="UP001519460">
    <property type="component" value="Unassembled WGS sequence"/>
</dbReference>
<keyword evidence="4" id="KW-1185">Reference proteome</keyword>
<feature type="compositionally biased region" description="Basic and acidic residues" evidence="1">
    <location>
        <begin position="259"/>
        <end position="270"/>
    </location>
</feature>
<dbReference type="AlphaFoldDB" id="A0ABD0M7Z6"/>
<evidence type="ECO:0000313" key="3">
    <source>
        <dbReference type="EMBL" id="KAK7507938.1"/>
    </source>
</evidence>
<dbReference type="Gene3D" id="2.60.120.10">
    <property type="entry name" value="Jelly Rolls"/>
    <property type="match status" value="2"/>
</dbReference>
<feature type="compositionally biased region" description="Acidic residues" evidence="1">
    <location>
        <begin position="271"/>
        <end position="280"/>
    </location>
</feature>
<protein>
    <recommendedName>
        <fullName evidence="2">Cyclic nucleotide-binding domain-containing protein</fullName>
    </recommendedName>
</protein>
<comment type="caution">
    <text evidence="3">The sequence shown here is derived from an EMBL/GenBank/DDBJ whole genome shotgun (WGS) entry which is preliminary data.</text>
</comment>
<dbReference type="PANTHER" id="PTHR23011">
    <property type="entry name" value="CYCLIC NUCLEOTIDE-BINDING DOMAIN CONTAINING PROTEIN"/>
    <property type="match status" value="1"/>
</dbReference>
<sequence length="470" mass="53983">MTEDKYDLSDGIVDLSDEISEELAVITGSRRQATVSTKTNVELLCISAWDFEDIFMAGGIKTLTDPDHDSFLRSVSFLKHWPIQELAEHPQACMYHYFNRGQVLVRDSNNSDWIYIVKSKLHHVKAKTSGKSENVHDEDNPTHDSRTFGTWRHRLPRHASRGKRDMRRSCSPEVFRNQVEADRRLEQSLPGLNNASERLGSVDYDRVITDYRARVLPKPTSNSLRLPKLPVRGLVSAPEQSLEPLEGAGCGDTSLPAEISKDDQKSKVEANGEEDSSEDLEEHRPIRKTSKGVYLAASPSRRRKKSTRRVQTYQASDSRDPNLLFVTDYQRRFRERVGRKTMAEALDFKGARDFRYSEVDLDPMFVLVQILERGQYFGVSQILYPDQPSTCLVSNGAECIVLSKKLFLERECPFPGEEVLQSRLQDYVNWEAHRARVYRRLVTDIRQRQARRKQFLPHIPGTYCFRSGSL</sequence>
<dbReference type="SUPFAM" id="SSF51206">
    <property type="entry name" value="cAMP-binding domain-like"/>
    <property type="match status" value="1"/>
</dbReference>
<gene>
    <name evidence="3" type="ORF">BaRGS_00000903</name>
</gene>
<dbReference type="PROSITE" id="PS50042">
    <property type="entry name" value="CNMP_BINDING_3"/>
    <property type="match status" value="1"/>
</dbReference>
<organism evidence="3 4">
    <name type="scientific">Batillaria attramentaria</name>
    <dbReference type="NCBI Taxonomy" id="370345"/>
    <lineage>
        <taxon>Eukaryota</taxon>
        <taxon>Metazoa</taxon>
        <taxon>Spiralia</taxon>
        <taxon>Lophotrochozoa</taxon>
        <taxon>Mollusca</taxon>
        <taxon>Gastropoda</taxon>
        <taxon>Caenogastropoda</taxon>
        <taxon>Sorbeoconcha</taxon>
        <taxon>Cerithioidea</taxon>
        <taxon>Batillariidae</taxon>
        <taxon>Batillaria</taxon>
    </lineage>
</organism>